<keyword evidence="4" id="KW-0256">Endoplasmic reticulum</keyword>
<dbReference type="PANTHER" id="PTHR13398">
    <property type="entry name" value="GDP-FUCOSE PROTEIN O-FUCOSYLTRANSFERASE 2"/>
    <property type="match status" value="1"/>
</dbReference>
<dbReference type="GO" id="GO:0005783">
    <property type="term" value="C:endoplasmic reticulum"/>
    <property type="evidence" value="ECO:0007669"/>
    <property type="project" value="UniProtKB-SubCell"/>
</dbReference>
<dbReference type="InterPro" id="IPR045130">
    <property type="entry name" value="OFUT2-like"/>
</dbReference>
<keyword evidence="6" id="KW-0119">Carbohydrate metabolism</keyword>
<keyword evidence="5" id="KW-0294">Fucose metabolism</keyword>
<evidence type="ECO:0000256" key="6">
    <source>
        <dbReference type="ARBA" id="ARBA00023277"/>
    </source>
</evidence>
<dbReference type="OrthoDB" id="423313at2759"/>
<dbReference type="Proteomes" id="UP000193642">
    <property type="component" value="Unassembled WGS sequence"/>
</dbReference>
<evidence type="ECO:0000256" key="5">
    <source>
        <dbReference type="ARBA" id="ARBA00023253"/>
    </source>
</evidence>
<evidence type="ECO:0000313" key="9">
    <source>
        <dbReference type="EMBL" id="ORY44946.1"/>
    </source>
</evidence>
<evidence type="ECO:0000256" key="4">
    <source>
        <dbReference type="ARBA" id="ARBA00022824"/>
    </source>
</evidence>
<protein>
    <recommendedName>
        <fullName evidence="8">GDP-fucose protein O-fucosyltransferase 2</fullName>
    </recommendedName>
</protein>
<accession>A0A1Y2CDE3</accession>
<sequence>MLPKRRLRSLVKSVLLLITLFMGIRFLWAPVKLEEPSDFDDDSDIMKTTKLDTEPEDWQEVMKLWNSSNPVKNWIGTVDCPTEEQCTFTNLFAFNNSLHVFLGDRDDDGIGSSSIPFLIGLPTDMERVYLHRGVEPTDLLLRESIVVEQPSSIVSIRQCRGVPDAIDILAAMSWSNLLPTRIMVLFAGNTIYKQVLEVKSTFDVQPIFLSKKIYPVLIRRVTLGIYSEFWNERNQPQWSSSIFDVYQPLIPALQSLPEYTPSSLGYKVCVAGTYSFEMEDLSTDLKPLNMTSSTVIKYPNPTRDSTLQMTLECNALVCKGDECIDLLYFVKPNTDIIVVSSPTHPKPYIDDNILKLLGIGILHLPMNPLAEIYLESQRLALFLSSIAEIKRGDRKFLLFMPWEQLNNQLIGLKSSCAMARVLNRTLVLPLIGQRKPRNLSEPASTEWDFTFSINDLVWSPISRYFDEATLEQTLPCSVISLENFETLMKDPETETVTLDHVVFNPVAKATSTQQIQDYYTGILNYTIPSIDTTHLRMSQLTDTELLAKFGSDNSQTLALGSAFWMYGFNRFQPYPLTRYENYMDDNVYAQTVKSIIPSARLANITGKALKYMTKEYGSLPFVSIHIRRGDYWNKCKRIQDVNLQRKCYPSDETIRQIIEGLGSSSRNLEGPPVVYVATNTAEVQTLLDPLKSKFRIIYFNDIFHHDSVITHDEEPLDPIDAALLDIELCSKSTHFIGNFYSSFSRAIFEKRQLSNLTFETF</sequence>
<dbReference type="Pfam" id="PF10250">
    <property type="entry name" value="O-FucT"/>
    <property type="match status" value="1"/>
</dbReference>
<comment type="pathway">
    <text evidence="2">Protein modification; protein glycosylation.</text>
</comment>
<evidence type="ECO:0000256" key="1">
    <source>
        <dbReference type="ARBA" id="ARBA00004240"/>
    </source>
</evidence>
<dbReference type="InterPro" id="IPR019378">
    <property type="entry name" value="GDP-Fuc_O-FucTrfase"/>
</dbReference>
<dbReference type="GO" id="GO:0006004">
    <property type="term" value="P:fucose metabolic process"/>
    <property type="evidence" value="ECO:0007669"/>
    <property type="project" value="UniProtKB-KW"/>
</dbReference>
<comment type="subcellular location">
    <subcellularLocation>
        <location evidence="1">Endoplasmic reticulum</location>
    </subcellularLocation>
</comment>
<comment type="similarity">
    <text evidence="7">Belongs to the glycosyltransferase 68 family.</text>
</comment>
<gene>
    <name evidence="9" type="ORF">BCR33DRAFT_850424</name>
</gene>
<dbReference type="AlphaFoldDB" id="A0A1Y2CDE3"/>
<keyword evidence="3" id="KW-0808">Transferase</keyword>
<comment type="caution">
    <text evidence="9">The sequence shown here is derived from an EMBL/GenBank/DDBJ whole genome shotgun (WGS) entry which is preliminary data.</text>
</comment>
<reference evidence="9 10" key="1">
    <citation type="submission" date="2016-07" db="EMBL/GenBank/DDBJ databases">
        <title>Pervasive Adenine N6-methylation of Active Genes in Fungi.</title>
        <authorList>
            <consortium name="DOE Joint Genome Institute"/>
            <person name="Mondo S.J."/>
            <person name="Dannebaum R.O."/>
            <person name="Kuo R.C."/>
            <person name="Labutti K."/>
            <person name="Haridas S."/>
            <person name="Kuo A."/>
            <person name="Salamov A."/>
            <person name="Ahrendt S.R."/>
            <person name="Lipzen A."/>
            <person name="Sullivan W."/>
            <person name="Andreopoulos W.B."/>
            <person name="Clum A."/>
            <person name="Lindquist E."/>
            <person name="Daum C."/>
            <person name="Ramamoorthy G.K."/>
            <person name="Gryganskyi A."/>
            <person name="Culley D."/>
            <person name="Magnuson J.K."/>
            <person name="James T.Y."/>
            <person name="O'Malley M.A."/>
            <person name="Stajich J.E."/>
            <person name="Spatafora J.W."/>
            <person name="Visel A."/>
            <person name="Grigoriev I.V."/>
        </authorList>
    </citation>
    <scope>NUCLEOTIDE SEQUENCE [LARGE SCALE GENOMIC DNA]</scope>
    <source>
        <strain evidence="9 10">JEL800</strain>
    </source>
</reference>
<dbReference type="CDD" id="cd11296">
    <property type="entry name" value="O-FucT_like"/>
    <property type="match status" value="1"/>
</dbReference>
<dbReference type="PANTHER" id="PTHR13398:SF0">
    <property type="entry name" value="GDP-FUCOSE PROTEIN O-FUCOSYLTRANSFERASE 2"/>
    <property type="match status" value="1"/>
</dbReference>
<evidence type="ECO:0000256" key="8">
    <source>
        <dbReference type="ARBA" id="ARBA00026232"/>
    </source>
</evidence>
<evidence type="ECO:0000256" key="3">
    <source>
        <dbReference type="ARBA" id="ARBA00022679"/>
    </source>
</evidence>
<proteinExistence type="inferred from homology"/>
<dbReference type="EMBL" id="MCGO01000021">
    <property type="protein sequence ID" value="ORY44946.1"/>
    <property type="molecule type" value="Genomic_DNA"/>
</dbReference>
<name>A0A1Y2CDE3_9FUNG</name>
<keyword evidence="10" id="KW-1185">Reference proteome</keyword>
<evidence type="ECO:0000256" key="2">
    <source>
        <dbReference type="ARBA" id="ARBA00004922"/>
    </source>
</evidence>
<dbReference type="GO" id="GO:0046922">
    <property type="term" value="F:peptide-O-fucosyltransferase activity"/>
    <property type="evidence" value="ECO:0007669"/>
    <property type="project" value="InterPro"/>
</dbReference>
<dbReference type="Gene3D" id="3.40.50.11350">
    <property type="match status" value="1"/>
</dbReference>
<organism evidence="9 10">
    <name type="scientific">Rhizoclosmatium globosum</name>
    <dbReference type="NCBI Taxonomy" id="329046"/>
    <lineage>
        <taxon>Eukaryota</taxon>
        <taxon>Fungi</taxon>
        <taxon>Fungi incertae sedis</taxon>
        <taxon>Chytridiomycota</taxon>
        <taxon>Chytridiomycota incertae sedis</taxon>
        <taxon>Chytridiomycetes</taxon>
        <taxon>Chytridiales</taxon>
        <taxon>Chytriomycetaceae</taxon>
        <taxon>Rhizoclosmatium</taxon>
    </lineage>
</organism>
<evidence type="ECO:0000256" key="7">
    <source>
        <dbReference type="ARBA" id="ARBA00025803"/>
    </source>
</evidence>
<evidence type="ECO:0000313" key="10">
    <source>
        <dbReference type="Proteomes" id="UP000193642"/>
    </source>
</evidence>